<proteinExistence type="inferred from homology"/>
<reference evidence="3 4" key="1">
    <citation type="submission" date="2020-05" db="EMBL/GenBank/DDBJ databases">
        <authorList>
            <person name="Niu N."/>
        </authorList>
    </citation>
    <scope>NUCLEOTIDE SEQUENCE [LARGE SCALE GENOMIC DNA]</scope>
    <source>
        <strain evidence="3 4">LMG10982</strain>
    </source>
</reference>
<dbReference type="RefSeq" id="WP_171587838.1">
    <property type="nucleotide sequence ID" value="NZ_JABGBO010000002.1"/>
</dbReference>
<organism evidence="3 4">
    <name type="scientific">Pelistega europaea</name>
    <dbReference type="NCBI Taxonomy" id="106147"/>
    <lineage>
        <taxon>Bacteria</taxon>
        <taxon>Pseudomonadati</taxon>
        <taxon>Pseudomonadota</taxon>
        <taxon>Betaproteobacteria</taxon>
        <taxon>Burkholderiales</taxon>
        <taxon>Alcaligenaceae</taxon>
        <taxon>Pelistega</taxon>
    </lineage>
</organism>
<evidence type="ECO:0000313" key="4">
    <source>
        <dbReference type="Proteomes" id="UP000541421"/>
    </source>
</evidence>
<dbReference type="InterPro" id="IPR051405">
    <property type="entry name" value="phD/YefM_antitoxin"/>
</dbReference>
<gene>
    <name evidence="3" type="ORF">HKX40_01610</name>
</gene>
<dbReference type="Pfam" id="PF02604">
    <property type="entry name" value="PhdYeFM_antitox"/>
    <property type="match status" value="1"/>
</dbReference>
<dbReference type="SUPFAM" id="SSF143120">
    <property type="entry name" value="YefM-like"/>
    <property type="match status" value="1"/>
</dbReference>
<dbReference type="PANTHER" id="PTHR33713">
    <property type="entry name" value="ANTITOXIN YAFN-RELATED"/>
    <property type="match status" value="1"/>
</dbReference>
<protein>
    <recommendedName>
        <fullName evidence="2">Antitoxin</fullName>
    </recommendedName>
</protein>
<dbReference type="EMBL" id="JABGBO010000002">
    <property type="protein sequence ID" value="NOL48839.1"/>
    <property type="molecule type" value="Genomic_DNA"/>
</dbReference>
<evidence type="ECO:0000256" key="2">
    <source>
        <dbReference type="RuleBase" id="RU362080"/>
    </source>
</evidence>
<evidence type="ECO:0000256" key="1">
    <source>
        <dbReference type="ARBA" id="ARBA00009981"/>
    </source>
</evidence>
<dbReference type="Proteomes" id="UP000541421">
    <property type="component" value="Unassembled WGS sequence"/>
</dbReference>
<sequence>MITPLHAEFTASISDFKKAPMQTIKEADGEVVAVLNRNKPAFYCIPAYKYAELIERLEDLELNAIADKRKNEKRIKVSLDDL</sequence>
<comment type="function">
    <text evidence="2">Antitoxin component of a type II toxin-antitoxin (TA) system.</text>
</comment>
<comment type="caution">
    <text evidence="3">The sequence shown here is derived from an EMBL/GenBank/DDBJ whole genome shotgun (WGS) entry which is preliminary data.</text>
</comment>
<dbReference type="InterPro" id="IPR036165">
    <property type="entry name" value="YefM-like_sf"/>
</dbReference>
<evidence type="ECO:0000313" key="3">
    <source>
        <dbReference type="EMBL" id="NOL48839.1"/>
    </source>
</evidence>
<dbReference type="AlphaFoldDB" id="A0A7Y4P5G5"/>
<keyword evidence="4" id="KW-1185">Reference proteome</keyword>
<accession>A0A7Y4P5G5</accession>
<dbReference type="PANTHER" id="PTHR33713:SF1">
    <property type="entry name" value="CYTOPLASMIC PROTEIN"/>
    <property type="match status" value="1"/>
</dbReference>
<comment type="similarity">
    <text evidence="1 2">Belongs to the phD/YefM antitoxin family.</text>
</comment>
<dbReference type="InterPro" id="IPR006442">
    <property type="entry name" value="Antitoxin_Phd/YefM"/>
</dbReference>
<name>A0A7Y4P5G5_9BURK</name>